<feature type="transmembrane region" description="Helical" evidence="1">
    <location>
        <begin position="208"/>
        <end position="227"/>
    </location>
</feature>
<feature type="transmembrane region" description="Helical" evidence="1">
    <location>
        <begin position="177"/>
        <end position="201"/>
    </location>
</feature>
<keyword evidence="1" id="KW-0472">Membrane</keyword>
<evidence type="ECO:0000256" key="1">
    <source>
        <dbReference type="SAM" id="Phobius"/>
    </source>
</evidence>
<comment type="caution">
    <text evidence="3">The sequence shown here is derived from an EMBL/GenBank/DDBJ whole genome shotgun (WGS) entry which is preliminary data.</text>
</comment>
<dbReference type="GO" id="GO:0016020">
    <property type="term" value="C:membrane"/>
    <property type="evidence" value="ECO:0007669"/>
    <property type="project" value="InterPro"/>
</dbReference>
<evidence type="ECO:0000259" key="2">
    <source>
        <dbReference type="Pfam" id="PF00892"/>
    </source>
</evidence>
<dbReference type="Proteomes" id="UP000028582">
    <property type="component" value="Unassembled WGS sequence"/>
</dbReference>
<sequence>MDSHQKARDATASHWEEALTDAHSPVRMSHRNGVVPVTKSVPNEHTKLLDDEDLELEKETKEYFHTKHVGLLALFVVIWSNIFQAEAVQHLQTADGFKKPFFVMCFSHAAPVLLLPFIFAYYRICGTTEDRHAGFDIVGVLQRHSVIPLKKLMRLSAFLGVFYLVADYFWFASFQNLTVAAGAAIFNSSPLFVYCFSICLLNEKLVAIKVFGVLLAFTGVTMVVLYQGGDDAGIGSPSVIGGLMMVISAVLNAGYNVSVALTAGAEINDTSTLMIMMGMSGAFTIPAWLAGTIFFAHSPFPSLYEPIGFPPTAEGNLMLMIGTTMFVTNFIFLTFAVCWTSPLETSVGFMLTIPLSGLMDTLMHSTKFTWECIIGSVLVMTGFLILELSSTHPPTHHSHGESAEKAQLV</sequence>
<evidence type="ECO:0000313" key="3">
    <source>
        <dbReference type="EMBL" id="ETO72026.1"/>
    </source>
</evidence>
<dbReference type="PANTHER" id="PTHR19346:SF4">
    <property type="entry name" value="SUGAR PHOSPHATE TRANSPORTER DOMAIN-CONTAINING PROTEIN"/>
    <property type="match status" value="1"/>
</dbReference>
<dbReference type="Gene3D" id="1.10.3730.20">
    <property type="match status" value="1"/>
</dbReference>
<dbReference type="EMBL" id="ANJA01002116">
    <property type="protein sequence ID" value="ETO72026.1"/>
    <property type="molecule type" value="Genomic_DNA"/>
</dbReference>
<dbReference type="Pfam" id="PF00892">
    <property type="entry name" value="EamA"/>
    <property type="match status" value="1"/>
</dbReference>
<proteinExistence type="predicted"/>
<organism evidence="3 4">
    <name type="scientific">Phytophthora nicotianae P1976</name>
    <dbReference type="NCBI Taxonomy" id="1317066"/>
    <lineage>
        <taxon>Eukaryota</taxon>
        <taxon>Sar</taxon>
        <taxon>Stramenopiles</taxon>
        <taxon>Oomycota</taxon>
        <taxon>Peronosporomycetes</taxon>
        <taxon>Peronosporales</taxon>
        <taxon>Peronosporaceae</taxon>
        <taxon>Phytophthora</taxon>
    </lineage>
</organism>
<dbReference type="InterPro" id="IPR026505">
    <property type="entry name" value="Solute_c_fam_35_mem_F3/F4"/>
</dbReference>
<reference evidence="3 4" key="1">
    <citation type="submission" date="2013-11" db="EMBL/GenBank/DDBJ databases">
        <title>The Genome Sequence of Phytophthora parasitica P1976.</title>
        <authorList>
            <consortium name="The Broad Institute Genomics Platform"/>
            <person name="Russ C."/>
            <person name="Tyler B."/>
            <person name="Panabieres F."/>
            <person name="Shan W."/>
            <person name="Tripathy S."/>
            <person name="Grunwald N."/>
            <person name="Machado M."/>
            <person name="Johnson C.S."/>
            <person name="Walker B."/>
            <person name="Young S."/>
            <person name="Zeng Q."/>
            <person name="Gargeya S."/>
            <person name="Fitzgerald M."/>
            <person name="Haas B."/>
            <person name="Abouelleil A."/>
            <person name="Allen A.W."/>
            <person name="Alvarado L."/>
            <person name="Arachchi H.M."/>
            <person name="Berlin A.M."/>
            <person name="Chapman S.B."/>
            <person name="Gainer-Dewar J."/>
            <person name="Goldberg J."/>
            <person name="Griggs A."/>
            <person name="Gujja S."/>
            <person name="Hansen M."/>
            <person name="Howarth C."/>
            <person name="Imamovic A."/>
            <person name="Ireland A."/>
            <person name="Larimer J."/>
            <person name="McCowan C."/>
            <person name="Murphy C."/>
            <person name="Pearson M."/>
            <person name="Poon T.W."/>
            <person name="Priest M."/>
            <person name="Roberts A."/>
            <person name="Saif S."/>
            <person name="Shea T."/>
            <person name="Sisk P."/>
            <person name="Sykes S."/>
            <person name="Wortman J."/>
            <person name="Nusbaum C."/>
            <person name="Birren B."/>
        </authorList>
    </citation>
    <scope>NUCLEOTIDE SEQUENCE [LARGE SCALE GENOMIC DNA]</scope>
    <source>
        <strain evidence="3 4">P1976</strain>
    </source>
</reference>
<keyword evidence="1" id="KW-1133">Transmembrane helix</keyword>
<dbReference type="InterPro" id="IPR000620">
    <property type="entry name" value="EamA_dom"/>
</dbReference>
<protein>
    <recommendedName>
        <fullName evidence="2">EamA domain-containing protein</fullName>
    </recommendedName>
</protein>
<feature type="transmembrane region" description="Helical" evidence="1">
    <location>
        <begin position="239"/>
        <end position="261"/>
    </location>
</feature>
<gene>
    <name evidence="3" type="ORF">F444_11742</name>
</gene>
<evidence type="ECO:0000313" key="4">
    <source>
        <dbReference type="Proteomes" id="UP000028582"/>
    </source>
</evidence>
<feature type="transmembrane region" description="Helical" evidence="1">
    <location>
        <begin position="69"/>
        <end position="89"/>
    </location>
</feature>
<dbReference type="PANTHER" id="PTHR19346">
    <property type="entry name" value="SUGAR PHOSPHATE TRANSPORTER DOMAIN-CONTAINING PROTEIN"/>
    <property type="match status" value="1"/>
</dbReference>
<accession>A0A080ZZG5</accession>
<dbReference type="SUPFAM" id="SSF103481">
    <property type="entry name" value="Multidrug resistance efflux transporter EmrE"/>
    <property type="match status" value="2"/>
</dbReference>
<feature type="transmembrane region" description="Helical" evidence="1">
    <location>
        <begin position="101"/>
        <end position="122"/>
    </location>
</feature>
<dbReference type="InterPro" id="IPR037185">
    <property type="entry name" value="EmrE-like"/>
</dbReference>
<feature type="transmembrane region" description="Helical" evidence="1">
    <location>
        <begin position="368"/>
        <end position="386"/>
    </location>
</feature>
<dbReference type="OrthoDB" id="10062838at2759"/>
<name>A0A080ZZG5_PHYNI</name>
<feature type="domain" description="EamA" evidence="2">
    <location>
        <begin position="140"/>
        <end position="224"/>
    </location>
</feature>
<feature type="transmembrane region" description="Helical" evidence="1">
    <location>
        <begin position="152"/>
        <end position="171"/>
    </location>
</feature>
<dbReference type="AlphaFoldDB" id="A0A080ZZG5"/>
<feature type="transmembrane region" description="Helical" evidence="1">
    <location>
        <begin position="317"/>
        <end position="340"/>
    </location>
</feature>
<feature type="transmembrane region" description="Helical" evidence="1">
    <location>
        <begin position="273"/>
        <end position="297"/>
    </location>
</feature>
<keyword evidence="1" id="KW-0812">Transmembrane</keyword>